<dbReference type="InterPro" id="IPR014284">
    <property type="entry name" value="RNA_pol_sigma-70_dom"/>
</dbReference>
<evidence type="ECO:0000313" key="6">
    <source>
        <dbReference type="EMBL" id="MBB4026771.1"/>
    </source>
</evidence>
<evidence type="ECO:0000256" key="4">
    <source>
        <dbReference type="ARBA" id="ARBA00023163"/>
    </source>
</evidence>
<dbReference type="NCBIfam" id="TIGR02985">
    <property type="entry name" value="Sig70_bacteroi1"/>
    <property type="match status" value="1"/>
</dbReference>
<dbReference type="InterPro" id="IPR013325">
    <property type="entry name" value="RNA_pol_sigma_r2"/>
</dbReference>
<dbReference type="InterPro" id="IPR014327">
    <property type="entry name" value="RNA_pol_sigma70_bacteroid"/>
</dbReference>
<reference evidence="6 7" key="1">
    <citation type="submission" date="2020-08" db="EMBL/GenBank/DDBJ databases">
        <title>Genomic Encyclopedia of Type Strains, Phase IV (KMG-IV): sequencing the most valuable type-strain genomes for metagenomic binning, comparative biology and taxonomic classification.</title>
        <authorList>
            <person name="Goeker M."/>
        </authorList>
    </citation>
    <scope>NUCLEOTIDE SEQUENCE [LARGE SCALE GENOMIC DNA]</scope>
    <source>
        <strain evidence="6 7">DSM 105721</strain>
    </source>
</reference>
<protein>
    <submittedName>
        <fullName evidence="6">RNA polymerase sigma-70 factor (ECF subfamily)</fullName>
    </submittedName>
</protein>
<accession>A0A7W6HXH3</accession>
<dbReference type="Proteomes" id="UP000546007">
    <property type="component" value="Unassembled WGS sequence"/>
</dbReference>
<dbReference type="GO" id="GO:0016987">
    <property type="term" value="F:sigma factor activity"/>
    <property type="evidence" value="ECO:0007669"/>
    <property type="project" value="UniProtKB-KW"/>
</dbReference>
<evidence type="ECO:0000259" key="5">
    <source>
        <dbReference type="SMART" id="SM00421"/>
    </source>
</evidence>
<proteinExistence type="inferred from homology"/>
<dbReference type="PANTHER" id="PTHR43133:SF46">
    <property type="entry name" value="RNA POLYMERASE SIGMA-70 FACTOR ECF SUBFAMILY"/>
    <property type="match status" value="1"/>
</dbReference>
<keyword evidence="2" id="KW-0805">Transcription regulation</keyword>
<dbReference type="NCBIfam" id="TIGR02937">
    <property type="entry name" value="sigma70-ECF"/>
    <property type="match status" value="1"/>
</dbReference>
<dbReference type="GeneID" id="93102753"/>
<gene>
    <name evidence="6" type="ORF">GGR14_002572</name>
</gene>
<dbReference type="InterPro" id="IPR013324">
    <property type="entry name" value="RNA_pol_sigma_r3/r4-like"/>
</dbReference>
<dbReference type="GO" id="GO:0003677">
    <property type="term" value="F:DNA binding"/>
    <property type="evidence" value="ECO:0007669"/>
    <property type="project" value="InterPro"/>
</dbReference>
<name>A0A7W6HXH3_9BACT</name>
<dbReference type="InterPro" id="IPR007627">
    <property type="entry name" value="RNA_pol_sigma70_r2"/>
</dbReference>
<dbReference type="RefSeq" id="WP_124316769.1">
    <property type="nucleotide sequence ID" value="NZ_AP028155.1"/>
</dbReference>
<dbReference type="EMBL" id="JACIES010000006">
    <property type="protein sequence ID" value="MBB4026771.1"/>
    <property type="molecule type" value="Genomic_DNA"/>
</dbReference>
<dbReference type="Pfam" id="PF04542">
    <property type="entry name" value="Sigma70_r2"/>
    <property type="match status" value="1"/>
</dbReference>
<dbReference type="AlphaFoldDB" id="A0A7W6HXH3"/>
<dbReference type="Gene3D" id="1.10.10.10">
    <property type="entry name" value="Winged helix-like DNA-binding domain superfamily/Winged helix DNA-binding domain"/>
    <property type="match status" value="1"/>
</dbReference>
<dbReference type="PANTHER" id="PTHR43133">
    <property type="entry name" value="RNA POLYMERASE ECF-TYPE SIGMA FACTO"/>
    <property type="match status" value="1"/>
</dbReference>
<keyword evidence="3" id="KW-0731">Sigma factor</keyword>
<sequence length="190" mass="22720">MGDPHVIKKRGKQEEEDFKILFRDYFASMCVFANRYLEDGEMARDVVHDVFCGLWENPSELVGVASVKNYLYTSVKNRCLDVLRRENIHHRYVEWEQENEKEREEFFEIETLREDVYRLLDQAIQLLPERTREILLLKLQGLKNQEIADQLHISVNSVNTLKANAYKVLRDQLHDQYFLSLLFFLKKVCF</sequence>
<dbReference type="Pfam" id="PF08281">
    <property type="entry name" value="Sigma70_r4_2"/>
    <property type="match status" value="1"/>
</dbReference>
<comment type="similarity">
    <text evidence="1">Belongs to the sigma-70 factor family. ECF subfamily.</text>
</comment>
<dbReference type="OrthoDB" id="1027147at2"/>
<dbReference type="InterPro" id="IPR036388">
    <property type="entry name" value="WH-like_DNA-bd_sf"/>
</dbReference>
<dbReference type="SMART" id="SM00421">
    <property type="entry name" value="HTH_LUXR"/>
    <property type="match status" value="1"/>
</dbReference>
<dbReference type="InterPro" id="IPR013249">
    <property type="entry name" value="RNA_pol_sigma70_r4_t2"/>
</dbReference>
<feature type="domain" description="HTH luxR-type" evidence="5">
    <location>
        <begin position="124"/>
        <end position="183"/>
    </location>
</feature>
<evidence type="ECO:0000313" key="7">
    <source>
        <dbReference type="Proteomes" id="UP000546007"/>
    </source>
</evidence>
<dbReference type="SUPFAM" id="SSF88946">
    <property type="entry name" value="Sigma2 domain of RNA polymerase sigma factors"/>
    <property type="match status" value="1"/>
</dbReference>
<evidence type="ECO:0000256" key="3">
    <source>
        <dbReference type="ARBA" id="ARBA00023082"/>
    </source>
</evidence>
<evidence type="ECO:0000256" key="1">
    <source>
        <dbReference type="ARBA" id="ARBA00010641"/>
    </source>
</evidence>
<evidence type="ECO:0000256" key="2">
    <source>
        <dbReference type="ARBA" id="ARBA00023015"/>
    </source>
</evidence>
<comment type="caution">
    <text evidence="6">The sequence shown here is derived from an EMBL/GenBank/DDBJ whole genome shotgun (WGS) entry which is preliminary data.</text>
</comment>
<dbReference type="SUPFAM" id="SSF88659">
    <property type="entry name" value="Sigma3 and sigma4 domains of RNA polymerase sigma factors"/>
    <property type="match status" value="1"/>
</dbReference>
<organism evidence="6 7">
    <name type="scientific">Butyricimonas faecihominis</name>
    <dbReference type="NCBI Taxonomy" id="1472416"/>
    <lineage>
        <taxon>Bacteria</taxon>
        <taxon>Pseudomonadati</taxon>
        <taxon>Bacteroidota</taxon>
        <taxon>Bacteroidia</taxon>
        <taxon>Bacteroidales</taxon>
        <taxon>Odoribacteraceae</taxon>
        <taxon>Butyricimonas</taxon>
    </lineage>
</organism>
<keyword evidence="4" id="KW-0804">Transcription</keyword>
<dbReference type="CDD" id="cd06171">
    <property type="entry name" value="Sigma70_r4"/>
    <property type="match status" value="1"/>
</dbReference>
<dbReference type="InterPro" id="IPR039425">
    <property type="entry name" value="RNA_pol_sigma-70-like"/>
</dbReference>
<dbReference type="GO" id="GO:0006352">
    <property type="term" value="P:DNA-templated transcription initiation"/>
    <property type="evidence" value="ECO:0007669"/>
    <property type="project" value="InterPro"/>
</dbReference>
<dbReference type="InterPro" id="IPR000792">
    <property type="entry name" value="Tscrpt_reg_LuxR_C"/>
</dbReference>
<keyword evidence="7" id="KW-1185">Reference proteome</keyword>
<dbReference type="Gene3D" id="1.10.1740.10">
    <property type="match status" value="1"/>
</dbReference>